<sequence>MSGRLESYRDLLVKASEKTGEVRDGINGVVNTFTAQADSLGTPWGNDSLGNQFANGDQGYLASKKNILEGASNMAGTFANFSQSQKDSADELERTEEANRQGFQQAAQ</sequence>
<comment type="caution">
    <text evidence="2">The sequence shown here is derived from an EMBL/GenBank/DDBJ whole genome shotgun (WGS) entry which is preliminary data.</text>
</comment>
<feature type="compositionally biased region" description="Basic and acidic residues" evidence="1">
    <location>
        <begin position="87"/>
        <end position="99"/>
    </location>
</feature>
<reference evidence="2 3" key="1">
    <citation type="submission" date="2019-11" db="EMBL/GenBank/DDBJ databases">
        <title>Nocardia sp. nov. CT2-14 isolated from soil.</title>
        <authorList>
            <person name="Kanchanasin P."/>
            <person name="Tanasupawat S."/>
            <person name="Yuki M."/>
            <person name="Kudo T."/>
        </authorList>
    </citation>
    <scope>NUCLEOTIDE SEQUENCE [LARGE SCALE GENOMIC DNA]</scope>
    <source>
        <strain evidence="2 3">CT2-14</strain>
    </source>
</reference>
<dbReference type="RefSeq" id="WP_154786034.1">
    <property type="nucleotide sequence ID" value="NZ_WMBB01000001.1"/>
</dbReference>
<proteinExistence type="predicted"/>
<keyword evidence="3" id="KW-1185">Reference proteome</keyword>
<evidence type="ECO:0000313" key="2">
    <source>
        <dbReference type="EMBL" id="MTE11534.1"/>
    </source>
</evidence>
<protein>
    <recommendedName>
        <fullName evidence="4">WXG100 family type VII secretion target</fullName>
    </recommendedName>
</protein>
<evidence type="ECO:0000313" key="3">
    <source>
        <dbReference type="Proteomes" id="UP000432464"/>
    </source>
</evidence>
<evidence type="ECO:0000256" key="1">
    <source>
        <dbReference type="SAM" id="MobiDB-lite"/>
    </source>
</evidence>
<organism evidence="2 3">
    <name type="scientific">Nocardia aurantiaca</name>
    <dbReference type="NCBI Taxonomy" id="2675850"/>
    <lineage>
        <taxon>Bacteria</taxon>
        <taxon>Bacillati</taxon>
        <taxon>Actinomycetota</taxon>
        <taxon>Actinomycetes</taxon>
        <taxon>Mycobacteriales</taxon>
        <taxon>Nocardiaceae</taxon>
        <taxon>Nocardia</taxon>
    </lineage>
</organism>
<dbReference type="AlphaFoldDB" id="A0A6I3KTX4"/>
<dbReference type="Proteomes" id="UP000432464">
    <property type="component" value="Unassembled WGS sequence"/>
</dbReference>
<dbReference type="Gene3D" id="1.10.287.1060">
    <property type="entry name" value="ESAT-6-like"/>
    <property type="match status" value="1"/>
</dbReference>
<accession>A0A6I3KTX4</accession>
<dbReference type="EMBL" id="WMBB01000001">
    <property type="protein sequence ID" value="MTE11534.1"/>
    <property type="molecule type" value="Genomic_DNA"/>
</dbReference>
<feature type="region of interest" description="Disordered" evidence="1">
    <location>
        <begin position="81"/>
        <end position="108"/>
    </location>
</feature>
<gene>
    <name evidence="2" type="ORF">GLP40_01850</name>
</gene>
<evidence type="ECO:0008006" key="4">
    <source>
        <dbReference type="Google" id="ProtNLM"/>
    </source>
</evidence>
<name>A0A6I3KTX4_9NOCA</name>